<sequence>MIGVIPGQMALDLFPEPSRPDAAESCISRLVSMGCDEERVAPMVRELFGRFGAPEARDRANCLAYFYGARPIPRLRSCPPSAIGLFDGSIDYHVVWDRCWAARWAPLRDVFEVREWRYNYRRPYTGAPVFIWYVDNKGREVKRPYEEGACEG</sequence>
<dbReference type="RefSeq" id="WP_006722569.1">
    <property type="nucleotide sequence ID" value="NZ_GG692710.1"/>
</dbReference>
<accession>C4F8F4</accession>
<evidence type="ECO:0000313" key="2">
    <source>
        <dbReference type="Proteomes" id="UP000003295"/>
    </source>
</evidence>
<organism evidence="1 2">
    <name type="scientific">Collinsella intestinalis DSM 13280</name>
    <dbReference type="NCBI Taxonomy" id="521003"/>
    <lineage>
        <taxon>Bacteria</taxon>
        <taxon>Bacillati</taxon>
        <taxon>Actinomycetota</taxon>
        <taxon>Coriobacteriia</taxon>
        <taxon>Coriobacteriales</taxon>
        <taxon>Coriobacteriaceae</taxon>
        <taxon>Collinsella</taxon>
    </lineage>
</organism>
<dbReference type="Proteomes" id="UP000003295">
    <property type="component" value="Unassembled WGS sequence"/>
</dbReference>
<proteinExistence type="predicted"/>
<gene>
    <name evidence="1" type="ORF">COLINT_02325</name>
</gene>
<comment type="caution">
    <text evidence="1">The sequence shown here is derived from an EMBL/GenBank/DDBJ whole genome shotgun (WGS) entry which is preliminary data.</text>
</comment>
<evidence type="ECO:0000313" key="1">
    <source>
        <dbReference type="EMBL" id="EEP44826.1"/>
    </source>
</evidence>
<dbReference type="EMBL" id="ABXH02000005">
    <property type="protein sequence ID" value="EEP44826.1"/>
    <property type="molecule type" value="Genomic_DNA"/>
</dbReference>
<dbReference type="HOGENOM" id="CLU_1719205_0_0_11"/>
<name>C4F8F4_9ACTN</name>
<dbReference type="STRING" id="521003.COLINT_02325"/>
<dbReference type="AlphaFoldDB" id="C4F8F4"/>
<protein>
    <submittedName>
        <fullName evidence="1">Uncharacterized protein</fullName>
    </submittedName>
</protein>
<reference evidence="1 2" key="1">
    <citation type="submission" date="2009-04" db="EMBL/GenBank/DDBJ databases">
        <authorList>
            <person name="Weinstock G."/>
            <person name="Sodergren E."/>
            <person name="Clifton S."/>
            <person name="Fulton L."/>
            <person name="Fulton B."/>
            <person name="Courtney L."/>
            <person name="Fronick C."/>
            <person name="Harrison M."/>
            <person name="Strong C."/>
            <person name="Farmer C."/>
            <person name="Delahaunty K."/>
            <person name="Markovic C."/>
            <person name="Hall O."/>
            <person name="Minx P."/>
            <person name="Tomlinson C."/>
            <person name="Mitreva M."/>
            <person name="Nelson J."/>
            <person name="Hou S."/>
            <person name="Wollam A."/>
            <person name="Pepin K.H."/>
            <person name="Johnson M."/>
            <person name="Bhonagiri V."/>
            <person name="Nash W.E."/>
            <person name="Warren W."/>
            <person name="Chinwalla A."/>
            <person name="Mardis E.R."/>
            <person name="Wilson R.K."/>
        </authorList>
    </citation>
    <scope>NUCLEOTIDE SEQUENCE [LARGE SCALE GENOMIC DNA]</scope>
    <source>
        <strain evidence="1 2">DSM 13280</strain>
    </source>
</reference>